<sequence length="55" mass="6542">MAPFEALYVKRCCLPIGWFESTEPRLHCRNLLQEALDQVRVIQDRLRMAQSRHQS</sequence>
<proteinExistence type="predicted"/>
<evidence type="ECO:0000313" key="1">
    <source>
        <dbReference type="EMBL" id="WMV13866.1"/>
    </source>
</evidence>
<reference evidence="1" key="1">
    <citation type="submission" date="2023-08" db="EMBL/GenBank/DDBJ databases">
        <title>A de novo genome assembly of Solanum verrucosum Schlechtendal, a Mexican diploid species geographically isolated from the other diploid A-genome species in potato relatives.</title>
        <authorList>
            <person name="Hosaka K."/>
        </authorList>
    </citation>
    <scope>NUCLEOTIDE SEQUENCE</scope>
    <source>
        <tissue evidence="1">Young leaves</tissue>
    </source>
</reference>
<keyword evidence="2" id="KW-1185">Reference proteome</keyword>
<accession>A0AAF0TCL2</accession>
<organism evidence="1 2">
    <name type="scientific">Solanum verrucosum</name>
    <dbReference type="NCBI Taxonomy" id="315347"/>
    <lineage>
        <taxon>Eukaryota</taxon>
        <taxon>Viridiplantae</taxon>
        <taxon>Streptophyta</taxon>
        <taxon>Embryophyta</taxon>
        <taxon>Tracheophyta</taxon>
        <taxon>Spermatophyta</taxon>
        <taxon>Magnoliopsida</taxon>
        <taxon>eudicotyledons</taxon>
        <taxon>Gunneridae</taxon>
        <taxon>Pentapetalae</taxon>
        <taxon>asterids</taxon>
        <taxon>lamiids</taxon>
        <taxon>Solanales</taxon>
        <taxon>Solanaceae</taxon>
        <taxon>Solanoideae</taxon>
        <taxon>Solaneae</taxon>
        <taxon>Solanum</taxon>
    </lineage>
</organism>
<evidence type="ECO:0000313" key="2">
    <source>
        <dbReference type="Proteomes" id="UP001234989"/>
    </source>
</evidence>
<protein>
    <submittedName>
        <fullName evidence="1">Uncharacterized protein</fullName>
    </submittedName>
</protein>
<dbReference type="AlphaFoldDB" id="A0AAF0TCL2"/>
<gene>
    <name evidence="1" type="ORF">MTR67_007251</name>
</gene>
<dbReference type="Proteomes" id="UP001234989">
    <property type="component" value="Chromosome 2"/>
</dbReference>
<name>A0AAF0TCL2_SOLVR</name>
<dbReference type="EMBL" id="CP133613">
    <property type="protein sequence ID" value="WMV13866.1"/>
    <property type="molecule type" value="Genomic_DNA"/>
</dbReference>